<organism evidence="1 2">
    <name type="scientific">Polyplax serrata</name>
    <name type="common">Common mouse louse</name>
    <dbReference type="NCBI Taxonomy" id="468196"/>
    <lineage>
        <taxon>Eukaryota</taxon>
        <taxon>Metazoa</taxon>
        <taxon>Ecdysozoa</taxon>
        <taxon>Arthropoda</taxon>
        <taxon>Hexapoda</taxon>
        <taxon>Insecta</taxon>
        <taxon>Pterygota</taxon>
        <taxon>Neoptera</taxon>
        <taxon>Paraneoptera</taxon>
        <taxon>Psocodea</taxon>
        <taxon>Troctomorpha</taxon>
        <taxon>Phthiraptera</taxon>
        <taxon>Anoplura</taxon>
        <taxon>Polyplacidae</taxon>
        <taxon>Polyplax</taxon>
    </lineage>
</organism>
<dbReference type="Proteomes" id="UP001372834">
    <property type="component" value="Unassembled WGS sequence"/>
</dbReference>
<protein>
    <submittedName>
        <fullName evidence="1">Uncharacterized protein</fullName>
    </submittedName>
</protein>
<proteinExistence type="predicted"/>
<comment type="caution">
    <text evidence="1">The sequence shown here is derived from an EMBL/GenBank/DDBJ whole genome shotgun (WGS) entry which is preliminary data.</text>
</comment>
<reference evidence="1 2" key="1">
    <citation type="submission" date="2023-10" db="EMBL/GenBank/DDBJ databases">
        <title>Genomes of two closely related lineages of the louse Polyplax serrata with different host specificities.</title>
        <authorList>
            <person name="Martinu J."/>
            <person name="Tarabai H."/>
            <person name="Stefka J."/>
            <person name="Hypsa V."/>
        </authorList>
    </citation>
    <scope>NUCLEOTIDE SEQUENCE [LARGE SCALE GENOMIC DNA]</scope>
    <source>
        <strain evidence="1">HR10_N</strain>
    </source>
</reference>
<sequence>MDSPGISPREWMDVLMELWRMLKLSVSGVSSEGQPSNSERTEKFWCTWVGFCGDSGGYLLTAIDSIETLMDKE</sequence>
<accession>A0AAN8P6X9</accession>
<dbReference type="EMBL" id="JAWJWE010000039">
    <property type="protein sequence ID" value="KAK6621036.1"/>
    <property type="molecule type" value="Genomic_DNA"/>
</dbReference>
<name>A0AAN8P6X9_POLSC</name>
<gene>
    <name evidence="1" type="ORF">RUM43_011339</name>
</gene>
<dbReference type="AlphaFoldDB" id="A0AAN8P6X9"/>
<evidence type="ECO:0000313" key="2">
    <source>
        <dbReference type="Proteomes" id="UP001372834"/>
    </source>
</evidence>
<evidence type="ECO:0000313" key="1">
    <source>
        <dbReference type="EMBL" id="KAK6621036.1"/>
    </source>
</evidence>